<sequence length="77" mass="7908">MSGSSSLVQASHGSSASADMKLSMVAKGLYVGLLFAVVDRPAERPDPPTETFTDATYTSSTIPPNVSVASAGTSKSW</sequence>
<proteinExistence type="predicted"/>
<accession>M1P2E0</accession>
<name>M1P2E0_9ZZZZ</name>
<evidence type="ECO:0000313" key="1">
    <source>
        <dbReference type="EMBL" id="AGF93566.1"/>
    </source>
</evidence>
<protein>
    <submittedName>
        <fullName evidence="1">Uncharacterized protein</fullName>
    </submittedName>
</protein>
<dbReference type="AlphaFoldDB" id="M1P2E0"/>
<reference evidence="1" key="1">
    <citation type="journal article" date="2013" name="Syst. Appl. Microbiol.">
        <title>New insights into the archaeal diversity of a hypersaline microbial mat obtained by a metagenomic approach.</title>
        <authorList>
            <person name="Lopez-Lopez A."/>
            <person name="Richter M."/>
            <person name="Pena A."/>
            <person name="Tamames J."/>
            <person name="Rossello-Mora R."/>
        </authorList>
    </citation>
    <scope>NUCLEOTIDE SEQUENCE</scope>
</reference>
<organism evidence="1">
    <name type="scientific">uncultured organism</name>
    <dbReference type="NCBI Taxonomy" id="155900"/>
    <lineage>
        <taxon>unclassified sequences</taxon>
        <taxon>environmental samples</taxon>
    </lineage>
</organism>
<gene>
    <name evidence="1" type="ORF">FLSS-12_0003</name>
</gene>
<dbReference type="EMBL" id="JX684098">
    <property type="protein sequence ID" value="AGF93566.1"/>
    <property type="molecule type" value="Genomic_DNA"/>
</dbReference>